<protein>
    <submittedName>
        <fullName evidence="1">Uncharacterized protein</fullName>
    </submittedName>
</protein>
<dbReference type="EMBL" id="CP001010">
    <property type="protein sequence ID" value="ACB44356.1"/>
    <property type="molecule type" value="Genomic_DNA"/>
</dbReference>
<dbReference type="HOGENOM" id="CLU_2736601_0_0_4"/>
<reference evidence="1" key="1">
    <citation type="submission" date="2008-03" db="EMBL/GenBank/DDBJ databases">
        <title>Complete sequence of Polynucleobacter necessarius STIR1.</title>
        <authorList>
            <consortium name="US DOE Joint Genome Institute"/>
            <person name="Copeland A."/>
            <person name="Lucas S."/>
            <person name="Lapidus A."/>
            <person name="Barry K."/>
            <person name="Detter J.C."/>
            <person name="Glavina del Rio T."/>
            <person name="Hammon N."/>
            <person name="Israni S."/>
            <person name="Dalin E."/>
            <person name="Tice H."/>
            <person name="Pitluck S."/>
            <person name="Chain P."/>
            <person name="Malfatti S."/>
            <person name="Shin M."/>
            <person name="Vergez L."/>
            <person name="Schmutz J."/>
            <person name="Larimer F."/>
            <person name="Land M."/>
            <person name="Hauser L."/>
            <person name="Kyrpides N."/>
            <person name="Kim E."/>
            <person name="Hahn M."/>
            <person name="Richardson P."/>
        </authorList>
    </citation>
    <scope>NUCLEOTIDE SEQUENCE [LARGE SCALE GENOMIC DNA]</scope>
    <source>
        <strain evidence="1">STIR1</strain>
    </source>
</reference>
<dbReference type="AlphaFoldDB" id="B1XVH9"/>
<dbReference type="STRING" id="452638.Pnec_1213"/>
<accession>B1XVH9</accession>
<evidence type="ECO:0000313" key="1">
    <source>
        <dbReference type="EMBL" id="ACB44356.1"/>
    </source>
</evidence>
<sequence length="71" mass="7745">MVLAFLAGLIFSFLAYKSNLFCSDQILSVGTLKNFEAIQILHFALSISSLAFFIEYSLGGAVINVKPLIQS</sequence>
<proteinExistence type="predicted"/>
<gene>
    <name evidence="1" type="ordered locus">Pnec_1213</name>
</gene>
<dbReference type="KEGG" id="pne:Pnec_1213"/>
<organism evidence="1">
    <name type="scientific">Polynucleobacter necessarius subsp. necessarius (strain STIR1)</name>
    <dbReference type="NCBI Taxonomy" id="452638"/>
    <lineage>
        <taxon>Bacteria</taxon>
        <taxon>Pseudomonadati</taxon>
        <taxon>Pseudomonadota</taxon>
        <taxon>Betaproteobacteria</taxon>
        <taxon>Burkholderiales</taxon>
        <taxon>Burkholderiaceae</taxon>
        <taxon>Polynucleobacter</taxon>
    </lineage>
</organism>
<name>B1XVH9_POLNS</name>